<dbReference type="InterPro" id="IPR039119">
    <property type="entry name" value="ABT1/Esf2"/>
</dbReference>
<dbReference type="InterPro" id="IPR000504">
    <property type="entry name" value="RRM_dom"/>
</dbReference>
<dbReference type="InterPro" id="IPR035979">
    <property type="entry name" value="RBD_domain_sf"/>
</dbReference>
<evidence type="ECO:0000256" key="3">
    <source>
        <dbReference type="ARBA" id="ARBA00022517"/>
    </source>
</evidence>
<evidence type="ECO:0000256" key="7">
    <source>
        <dbReference type="ARBA" id="ARBA00025024"/>
    </source>
</evidence>
<dbReference type="GO" id="GO:0000472">
    <property type="term" value="P:endonucleolytic cleavage to generate mature 5'-end of SSU-rRNA from (SSU-rRNA, 5.8S rRNA, LSU-rRNA)"/>
    <property type="evidence" value="ECO:0007669"/>
    <property type="project" value="TreeGrafter"/>
</dbReference>
<keyword evidence="5" id="KW-0694">RNA-binding</keyword>
<proteinExistence type="inferred from homology"/>
<comment type="similarity">
    <text evidence="2">Belongs to the ESF2/ABP1 family.</text>
</comment>
<dbReference type="AlphaFoldDB" id="A0A2H4S6F6"/>
<feature type="region of interest" description="Disordered" evidence="9">
    <location>
        <begin position="1"/>
        <end position="89"/>
    </location>
</feature>
<name>A0A2H4S6F6_CORMI</name>
<evidence type="ECO:0000256" key="2">
    <source>
        <dbReference type="ARBA" id="ARBA00005819"/>
    </source>
</evidence>
<dbReference type="SMART" id="SM00360">
    <property type="entry name" value="RRM"/>
    <property type="match status" value="1"/>
</dbReference>
<dbReference type="GO" id="GO:0003723">
    <property type="term" value="F:RNA binding"/>
    <property type="evidence" value="ECO:0007669"/>
    <property type="project" value="UniProtKB-KW"/>
</dbReference>
<feature type="region of interest" description="Disordered" evidence="9">
    <location>
        <begin position="269"/>
        <end position="319"/>
    </location>
</feature>
<accession>A0A2H4S6F6</accession>
<keyword evidence="3" id="KW-0690">Ribosome biogenesis</keyword>
<dbReference type="InterPro" id="IPR034353">
    <property type="entry name" value="ABT1/ESF2_RRM"/>
</dbReference>
<feature type="compositionally biased region" description="Basic and acidic residues" evidence="9">
    <location>
        <begin position="68"/>
        <end position="80"/>
    </location>
</feature>
<evidence type="ECO:0000256" key="1">
    <source>
        <dbReference type="ARBA" id="ARBA00004604"/>
    </source>
</evidence>
<gene>
    <name evidence="11" type="ORF">A9K55_002746</name>
</gene>
<evidence type="ECO:0000256" key="9">
    <source>
        <dbReference type="SAM" id="MobiDB-lite"/>
    </source>
</evidence>
<evidence type="ECO:0000256" key="8">
    <source>
        <dbReference type="ARBA" id="ARBA00032634"/>
    </source>
</evidence>
<evidence type="ECO:0000259" key="10">
    <source>
        <dbReference type="SMART" id="SM00360"/>
    </source>
</evidence>
<comment type="subcellular location">
    <subcellularLocation>
        <location evidence="1">Nucleus</location>
        <location evidence="1">Nucleolus</location>
    </subcellularLocation>
</comment>
<dbReference type="CDD" id="cd12263">
    <property type="entry name" value="RRM_ABT1_like"/>
    <property type="match status" value="1"/>
</dbReference>
<dbReference type="GO" id="GO:0005730">
    <property type="term" value="C:nucleolus"/>
    <property type="evidence" value="ECO:0007669"/>
    <property type="project" value="UniProtKB-SubCell"/>
</dbReference>
<dbReference type="VEuPathDB" id="FungiDB:A9K55_002746"/>
<feature type="compositionally biased region" description="Low complexity" evidence="9">
    <location>
        <begin position="278"/>
        <end position="289"/>
    </location>
</feature>
<sequence>MAPNANEFLDASESDNDHIDTYDSDNEIAKGGSRSTKRRKLSLDEEDSESDRDANDIDHDDDEEDGAEEPRSIQDQESANKKRKLPKIQSDLPNVSRTLIKKNLVTTDKAIHKSGVVYLSRIPPFMKPAKLRSLLEPYGSINRVFLAPEDPTAHARRVKAGGNKKRSFTEGWVEFLRKKDAKNVCALLNARTVGGKKGTYYRDDLWNLLYLKGFKWHNLTEQIATENAERASRMRAEISKTSRENKEFVKNVEQAKVLDGIAKSAAARKRKATDEGTAPPLDGAAAAAEVDGEAKPQRRARTFKQTSLVKKSKDMDEQPERVTRVLNNIF</sequence>
<evidence type="ECO:0000256" key="4">
    <source>
        <dbReference type="ARBA" id="ARBA00022552"/>
    </source>
</evidence>
<dbReference type="PANTHER" id="PTHR12311:SF7">
    <property type="entry name" value="ACTIVATOR OF BASAL TRANSCRIPTION 1"/>
    <property type="match status" value="1"/>
</dbReference>
<dbReference type="EMBL" id="CP023322">
    <property type="protein sequence ID" value="ATY58668.1"/>
    <property type="molecule type" value="Genomic_DNA"/>
</dbReference>
<protein>
    <recommendedName>
        <fullName evidence="8">18S rRNA factor 2</fullName>
    </recommendedName>
</protein>
<dbReference type="VEuPathDB" id="FungiDB:CCM_05385"/>
<feature type="compositionally biased region" description="Acidic residues" evidence="9">
    <location>
        <begin position="58"/>
        <end position="67"/>
    </location>
</feature>
<dbReference type="GO" id="GO:0000447">
    <property type="term" value="P:endonucleolytic cleavage in ITS1 to separate SSU-rRNA from 5.8S rRNA and LSU-rRNA from tricistronic rRNA transcript (SSU-rRNA, 5.8S rRNA, LSU-rRNA)"/>
    <property type="evidence" value="ECO:0007669"/>
    <property type="project" value="TreeGrafter"/>
</dbReference>
<evidence type="ECO:0000256" key="5">
    <source>
        <dbReference type="ARBA" id="ARBA00022884"/>
    </source>
</evidence>
<keyword evidence="6" id="KW-0539">Nucleus</keyword>
<dbReference type="Gene3D" id="3.30.70.330">
    <property type="match status" value="1"/>
</dbReference>
<comment type="function">
    <text evidence="7">Involved in the small subunit (SSU) processome assembly and function, and in the 18S rRNA synthesis. Required for the early cleavages at sites A0, A1 and A2.</text>
</comment>
<dbReference type="PANTHER" id="PTHR12311">
    <property type="entry name" value="ACTIVATOR OF BASAL TRANSCRIPTION 1"/>
    <property type="match status" value="1"/>
</dbReference>
<reference evidence="11 12" key="1">
    <citation type="journal article" date="2017" name="BMC Genomics">
        <title>Chromosome level assembly and secondary metabolite potential of the parasitic fungus Cordyceps militaris.</title>
        <authorList>
            <person name="Kramer G.J."/>
            <person name="Nodwell J.R."/>
        </authorList>
    </citation>
    <scope>NUCLEOTIDE SEQUENCE [LARGE SCALE GENOMIC DNA]</scope>
    <source>
        <strain evidence="11 12">ATCC 34164</strain>
    </source>
</reference>
<keyword evidence="4" id="KW-0698">rRNA processing</keyword>
<organism evidence="11 12">
    <name type="scientific">Cordyceps militaris</name>
    <name type="common">Caterpillar fungus</name>
    <name type="synonym">Clavaria militaris</name>
    <dbReference type="NCBI Taxonomy" id="73501"/>
    <lineage>
        <taxon>Eukaryota</taxon>
        <taxon>Fungi</taxon>
        <taxon>Dikarya</taxon>
        <taxon>Ascomycota</taxon>
        <taxon>Pezizomycotina</taxon>
        <taxon>Sordariomycetes</taxon>
        <taxon>Hypocreomycetidae</taxon>
        <taxon>Hypocreales</taxon>
        <taxon>Cordycipitaceae</taxon>
        <taxon>Cordyceps</taxon>
    </lineage>
</organism>
<dbReference type="GO" id="GO:0000480">
    <property type="term" value="P:endonucleolytic cleavage in 5'-ETS of tricistronic rRNA transcript (SSU-rRNA, 5.8S rRNA, LSU-rRNA)"/>
    <property type="evidence" value="ECO:0007669"/>
    <property type="project" value="TreeGrafter"/>
</dbReference>
<dbReference type="SUPFAM" id="SSF54928">
    <property type="entry name" value="RNA-binding domain, RBD"/>
    <property type="match status" value="1"/>
</dbReference>
<evidence type="ECO:0000313" key="11">
    <source>
        <dbReference type="EMBL" id="ATY58668.1"/>
    </source>
</evidence>
<dbReference type="OrthoDB" id="287393at2759"/>
<dbReference type="GO" id="GO:0034462">
    <property type="term" value="P:small-subunit processome assembly"/>
    <property type="evidence" value="ECO:0007669"/>
    <property type="project" value="TreeGrafter"/>
</dbReference>
<dbReference type="FunFam" id="3.30.70.330:FF:001147">
    <property type="entry name" value="Pre-rRNA-processing protein esf-2"/>
    <property type="match status" value="1"/>
</dbReference>
<dbReference type="Proteomes" id="UP000323067">
    <property type="component" value="Chromosome iv"/>
</dbReference>
<dbReference type="InterPro" id="IPR012677">
    <property type="entry name" value="Nucleotide-bd_a/b_plait_sf"/>
</dbReference>
<feature type="domain" description="RRM" evidence="10">
    <location>
        <begin position="116"/>
        <end position="201"/>
    </location>
</feature>
<evidence type="ECO:0000256" key="6">
    <source>
        <dbReference type="ARBA" id="ARBA00023242"/>
    </source>
</evidence>
<evidence type="ECO:0000313" key="12">
    <source>
        <dbReference type="Proteomes" id="UP000323067"/>
    </source>
</evidence>